<keyword evidence="2" id="KW-1185">Reference proteome</keyword>
<gene>
    <name evidence="1" type="ORF">FHS26_005744</name>
</gene>
<organism evidence="1 2">
    <name type="scientific">Rhizobium pisi</name>
    <dbReference type="NCBI Taxonomy" id="574561"/>
    <lineage>
        <taxon>Bacteria</taxon>
        <taxon>Pseudomonadati</taxon>
        <taxon>Pseudomonadota</taxon>
        <taxon>Alphaproteobacteria</taxon>
        <taxon>Hyphomicrobiales</taxon>
        <taxon>Rhizobiaceae</taxon>
        <taxon>Rhizobium/Agrobacterium group</taxon>
        <taxon>Rhizobium</taxon>
    </lineage>
</organism>
<comment type="caution">
    <text evidence="1">The sequence shown here is derived from an EMBL/GenBank/DDBJ whole genome shotgun (WGS) entry which is preliminary data.</text>
</comment>
<evidence type="ECO:0000313" key="2">
    <source>
        <dbReference type="Proteomes" id="UP000518315"/>
    </source>
</evidence>
<dbReference type="Proteomes" id="UP000518315">
    <property type="component" value="Unassembled WGS sequence"/>
</dbReference>
<dbReference type="AlphaFoldDB" id="A0A7W5G367"/>
<name>A0A7W5G367_9HYPH</name>
<dbReference type="EMBL" id="JACHXH010000026">
    <property type="protein sequence ID" value="MBB3137976.1"/>
    <property type="molecule type" value="Genomic_DNA"/>
</dbReference>
<protein>
    <submittedName>
        <fullName evidence="1">Uncharacterized protein</fullName>
    </submittedName>
</protein>
<reference evidence="1 2" key="1">
    <citation type="submission" date="2020-08" db="EMBL/GenBank/DDBJ databases">
        <title>Genomic Encyclopedia of Type Strains, Phase III (KMG-III): the genomes of soil and plant-associated and newly described type strains.</title>
        <authorList>
            <person name="Whitman W."/>
        </authorList>
    </citation>
    <scope>NUCLEOTIDE SEQUENCE [LARGE SCALE GENOMIC DNA]</scope>
    <source>
        <strain evidence="1 2">CECT 4113</strain>
    </source>
</reference>
<evidence type="ECO:0000313" key="1">
    <source>
        <dbReference type="EMBL" id="MBB3137976.1"/>
    </source>
</evidence>
<sequence length="117" mass="12248">MTETPTDKNVMLALLSLDAYSRGDIPQVTRKDGSALPNRIGNAEVAELSRNVLPATAAISGFSATAYHWTVGGSTETVIAYRGTDFITNDGWPSIETLKDIIAGWSSSFGIAGGGAL</sequence>
<proteinExistence type="predicted"/>
<accession>A0A7W5G367</accession>
<dbReference type="RefSeq" id="WP_125849103.1">
    <property type="nucleotide sequence ID" value="NZ_JACHXH010000026.1"/>
</dbReference>